<evidence type="ECO:0000259" key="1">
    <source>
        <dbReference type="Pfam" id="PF10040"/>
    </source>
</evidence>
<keyword evidence="3" id="KW-1185">Reference proteome</keyword>
<accession>A0A927R3S3</accession>
<gene>
    <name evidence="2" type="ORF">H4683_002511</name>
</gene>
<protein>
    <recommendedName>
        <fullName evidence="1">CRISPR-associated protein Cas6 C-terminal domain-containing protein</fullName>
    </recommendedName>
</protein>
<dbReference type="Proteomes" id="UP000658225">
    <property type="component" value="Unassembled WGS sequence"/>
</dbReference>
<dbReference type="Gene3D" id="3.30.70.1900">
    <property type="match status" value="1"/>
</dbReference>
<feature type="domain" description="CRISPR-associated protein Cas6 C-terminal" evidence="1">
    <location>
        <begin position="176"/>
        <end position="297"/>
    </location>
</feature>
<evidence type="ECO:0000313" key="3">
    <source>
        <dbReference type="Proteomes" id="UP000658225"/>
    </source>
</evidence>
<dbReference type="EMBL" id="JADBEL010000013">
    <property type="protein sequence ID" value="MBE1555406.1"/>
    <property type="molecule type" value="Genomic_DNA"/>
</dbReference>
<dbReference type="RefSeq" id="WP_192599133.1">
    <property type="nucleotide sequence ID" value="NZ_JADBEL010000013.1"/>
</dbReference>
<reference evidence="2" key="1">
    <citation type="submission" date="2020-10" db="EMBL/GenBank/DDBJ databases">
        <title>Genomic Encyclopedia of Type Strains, Phase IV (KMG-IV): sequencing the most valuable type-strain genomes for metagenomic binning, comparative biology and taxonomic classification.</title>
        <authorList>
            <person name="Goeker M."/>
        </authorList>
    </citation>
    <scope>NUCLEOTIDE SEQUENCE</scope>
    <source>
        <strain evidence="2">DSM 13886</strain>
    </source>
</reference>
<proteinExistence type="predicted"/>
<name>A0A927R3S3_9BACL</name>
<dbReference type="InterPro" id="IPR019267">
    <property type="entry name" value="CRISPR-assoc_Cas6_C"/>
</dbReference>
<dbReference type="Pfam" id="PF10040">
    <property type="entry name" value="CRISPR_Cas6"/>
    <property type="match status" value="1"/>
</dbReference>
<comment type="caution">
    <text evidence="2">The sequence shown here is derived from an EMBL/GenBank/DDBJ whole genome shotgun (WGS) entry which is preliminary data.</text>
</comment>
<sequence>MNIDKHMEILTLRVFFNAKEAGHLPAYLGSTLRGILGHCMRDLVCTQPGVQCHLCQVSHDCGYANSFNSPGNVGGAVNPFVLYVPVRDKKIWKFGDTCVFDITIIGDATRSAGFYLDGLLAMGERGWGANRLRFSIVQITNPLHNTLIWSGGKTWLRNLHSSPLIAEERTASSVLIRFDTPTRILVKHKLQRKLTFENIVQSLIRRIGLLSHAYTGHIIPWDEDALLEKARSVRTVEENWRFVDFERYSMTYDRKLALPAIEGWARYEGDITPFTSLLAAGIKLHIGKNATHGFGHYEVFYG</sequence>
<evidence type="ECO:0000313" key="2">
    <source>
        <dbReference type="EMBL" id="MBE1555406.1"/>
    </source>
</evidence>
<organism evidence="2 3">
    <name type="scientific">Sporosarcina limicola</name>
    <dbReference type="NCBI Taxonomy" id="34101"/>
    <lineage>
        <taxon>Bacteria</taxon>
        <taxon>Bacillati</taxon>
        <taxon>Bacillota</taxon>
        <taxon>Bacilli</taxon>
        <taxon>Bacillales</taxon>
        <taxon>Caryophanaceae</taxon>
        <taxon>Sporosarcina</taxon>
    </lineage>
</organism>
<dbReference type="AlphaFoldDB" id="A0A927R3S3"/>